<keyword evidence="2" id="KW-0328">Glycosyltransferase</keyword>
<sequence length="557" mass="61484">MSYSPANMIDVSELVGLDSSDSNIYGWHSFRRVEGQGGLCGPDLVWLVSFQLSRRFEASCVASFGSICLAMGTQVKAHNEYTHKPHVAFLASPGMGHITPLYELAVSLVTQHSFQVSFLVITTASTLAQSEYLNSNPHPELHIVDLPPADMSGLVSDDMTAVARLCIIVQESIRPLRSIISGFKGPKLKALVIDIFCTGVFEVCNDLSIPVYSFFTASAVLFTFSLYLPVLDREVEGEFMDLPGPVKVPGCNPIRIHDLPDVQARNRNMDHDYQWYLFHVSRLNMATGIFVNTWDDLEPVSLKAVKHEPFFLNVPTPPVYPIGPLIKQIDPVVTKYEKEIIAWLDKQPKDSVLYVAFGSGGTLTSEQLAELAWGLELSQQRFIMVVRKPNDNVAAAFFNVGCEPDDPRTYLPDGFMERTKGVGLVVSSWAPQVAMLSHPSTGAFLSYCGWNSTLESVKHGVPMIGWPMYAEQRMNATILSNEVGVAVKMPVVGDKGETVVVQRDEIKRVVQMVMEGEEGTNIRSRVKELEASGRATLSRGGSSYETLARVAESWKLG</sequence>
<dbReference type="CDD" id="cd03784">
    <property type="entry name" value="GT1_Gtf-like"/>
    <property type="match status" value="1"/>
</dbReference>
<dbReference type="FunFam" id="3.40.50.2000:FF:000051">
    <property type="entry name" value="Glycosyltransferase"/>
    <property type="match status" value="1"/>
</dbReference>
<name>A0A2U1PH21_ARTAN</name>
<dbReference type="Pfam" id="PF00201">
    <property type="entry name" value="UDPGT"/>
    <property type="match status" value="1"/>
</dbReference>
<dbReference type="Gene3D" id="3.40.50.2000">
    <property type="entry name" value="Glycogen Phosphorylase B"/>
    <property type="match status" value="2"/>
</dbReference>
<dbReference type="EMBL" id="PKPP01001164">
    <property type="protein sequence ID" value="PWA85053.1"/>
    <property type="molecule type" value="Genomic_DNA"/>
</dbReference>
<keyword evidence="3 4" id="KW-0808">Transferase</keyword>
<dbReference type="OrthoDB" id="5835829at2759"/>
<evidence type="ECO:0000256" key="2">
    <source>
        <dbReference type="ARBA" id="ARBA00022676"/>
    </source>
</evidence>
<dbReference type="AlphaFoldDB" id="A0A2U1PH21"/>
<protein>
    <submittedName>
        <fullName evidence="4">UDP-glucuronosyl/UDP-glucosyltransferase</fullName>
    </submittedName>
</protein>
<evidence type="ECO:0000256" key="3">
    <source>
        <dbReference type="ARBA" id="ARBA00022679"/>
    </source>
</evidence>
<reference evidence="4 5" key="1">
    <citation type="journal article" date="2018" name="Mol. Plant">
        <title>The genome of Artemisia annua provides insight into the evolution of Asteraceae family and artemisinin biosynthesis.</title>
        <authorList>
            <person name="Shen Q."/>
            <person name="Zhang L."/>
            <person name="Liao Z."/>
            <person name="Wang S."/>
            <person name="Yan T."/>
            <person name="Shi P."/>
            <person name="Liu M."/>
            <person name="Fu X."/>
            <person name="Pan Q."/>
            <person name="Wang Y."/>
            <person name="Lv Z."/>
            <person name="Lu X."/>
            <person name="Zhang F."/>
            <person name="Jiang W."/>
            <person name="Ma Y."/>
            <person name="Chen M."/>
            <person name="Hao X."/>
            <person name="Li L."/>
            <person name="Tang Y."/>
            <person name="Lv G."/>
            <person name="Zhou Y."/>
            <person name="Sun X."/>
            <person name="Brodelius P.E."/>
            <person name="Rose J.K.C."/>
            <person name="Tang K."/>
        </authorList>
    </citation>
    <scope>NUCLEOTIDE SEQUENCE [LARGE SCALE GENOMIC DNA]</scope>
    <source>
        <strain evidence="5">cv. Huhao1</strain>
        <tissue evidence="4">Leaf</tissue>
    </source>
</reference>
<dbReference type="PANTHER" id="PTHR48046">
    <property type="entry name" value="UDP-GLYCOSYLTRANSFERASE 72E1"/>
    <property type="match status" value="1"/>
</dbReference>
<dbReference type="SUPFAM" id="SSF53756">
    <property type="entry name" value="UDP-Glycosyltransferase/glycogen phosphorylase"/>
    <property type="match status" value="1"/>
</dbReference>
<evidence type="ECO:0000313" key="5">
    <source>
        <dbReference type="Proteomes" id="UP000245207"/>
    </source>
</evidence>
<gene>
    <name evidence="4" type="ORF">CTI12_AA151610</name>
</gene>
<dbReference type="GO" id="GO:0008194">
    <property type="term" value="F:UDP-glycosyltransferase activity"/>
    <property type="evidence" value="ECO:0007669"/>
    <property type="project" value="InterPro"/>
</dbReference>
<accession>A0A2U1PH21</accession>
<proteinExistence type="inferred from homology"/>
<dbReference type="PANTHER" id="PTHR48046:SF4">
    <property type="entry name" value="GLYCOSYLTRANSFERASE"/>
    <property type="match status" value="1"/>
</dbReference>
<organism evidence="4 5">
    <name type="scientific">Artemisia annua</name>
    <name type="common">Sweet wormwood</name>
    <dbReference type="NCBI Taxonomy" id="35608"/>
    <lineage>
        <taxon>Eukaryota</taxon>
        <taxon>Viridiplantae</taxon>
        <taxon>Streptophyta</taxon>
        <taxon>Embryophyta</taxon>
        <taxon>Tracheophyta</taxon>
        <taxon>Spermatophyta</taxon>
        <taxon>Magnoliopsida</taxon>
        <taxon>eudicotyledons</taxon>
        <taxon>Gunneridae</taxon>
        <taxon>Pentapetalae</taxon>
        <taxon>asterids</taxon>
        <taxon>campanulids</taxon>
        <taxon>Asterales</taxon>
        <taxon>Asteraceae</taxon>
        <taxon>Asteroideae</taxon>
        <taxon>Anthemideae</taxon>
        <taxon>Artemisiinae</taxon>
        <taxon>Artemisia</taxon>
    </lineage>
</organism>
<comment type="caution">
    <text evidence="4">The sequence shown here is derived from an EMBL/GenBank/DDBJ whole genome shotgun (WGS) entry which is preliminary data.</text>
</comment>
<evidence type="ECO:0000256" key="1">
    <source>
        <dbReference type="ARBA" id="ARBA00009995"/>
    </source>
</evidence>
<dbReference type="Proteomes" id="UP000245207">
    <property type="component" value="Unassembled WGS sequence"/>
</dbReference>
<dbReference type="InterPro" id="IPR002213">
    <property type="entry name" value="UDP_glucos_trans"/>
</dbReference>
<comment type="similarity">
    <text evidence="1">Belongs to the UDP-glycosyltransferase family.</text>
</comment>
<keyword evidence="5" id="KW-1185">Reference proteome</keyword>
<evidence type="ECO:0000313" key="4">
    <source>
        <dbReference type="EMBL" id="PWA85053.1"/>
    </source>
</evidence>
<dbReference type="STRING" id="35608.A0A2U1PH21"/>